<name>A0A1V2N7T8_9HYPH</name>
<dbReference type="Proteomes" id="UP000189542">
    <property type="component" value="Unassembled WGS sequence"/>
</dbReference>
<comment type="caution">
    <text evidence="1">The sequence shown here is derived from an EMBL/GenBank/DDBJ whole genome shotgun (WGS) entry which is preliminary data.</text>
</comment>
<evidence type="ECO:0000313" key="1">
    <source>
        <dbReference type="EMBL" id="ONI59630.1"/>
    </source>
</evidence>
<dbReference type="GO" id="GO:0009036">
    <property type="term" value="F:type II site-specific deoxyribonuclease activity"/>
    <property type="evidence" value="ECO:0007669"/>
    <property type="project" value="InterPro"/>
</dbReference>
<dbReference type="GO" id="GO:0003677">
    <property type="term" value="F:DNA binding"/>
    <property type="evidence" value="ECO:0007669"/>
    <property type="project" value="InterPro"/>
</dbReference>
<dbReference type="OrthoDB" id="9806692at2"/>
<dbReference type="Pfam" id="PF09553">
    <property type="entry name" value="RE_Eco47II"/>
    <property type="match status" value="1"/>
</dbReference>
<proteinExistence type="predicted"/>
<dbReference type="GO" id="GO:0009307">
    <property type="term" value="P:DNA restriction-modification system"/>
    <property type="evidence" value="ECO:0007669"/>
    <property type="project" value="InterPro"/>
</dbReference>
<gene>
    <name evidence="1" type="ORF">AYO25_03220</name>
</gene>
<dbReference type="InterPro" id="IPR019057">
    <property type="entry name" value="Restrct_endonuc_II_Eco47II"/>
</dbReference>
<reference evidence="1 2" key="1">
    <citation type="journal article" date="2017" name="PLoS ONE">
        <title>Genomic sequence of 'Candidatus Liberibacter solanacearum' haplotype C and its comparison with haplotype A and B genomes.</title>
        <authorList>
            <person name="Wang J."/>
            <person name="Haapalainen M."/>
            <person name="Schott T."/>
            <person name="Thompson S.M."/>
            <person name="Smith G.R."/>
            <person name="Nissinen A.I."/>
            <person name="Pirhonen M."/>
        </authorList>
    </citation>
    <scope>NUCLEOTIDE SEQUENCE [LARGE SCALE GENOMIC DNA]</scope>
    <source>
        <strain evidence="1 2">FIN111</strain>
    </source>
</reference>
<protein>
    <submittedName>
        <fullName evidence="1">Uncharacterized protein</fullName>
    </submittedName>
</protein>
<dbReference type="RefSeq" id="WP_076970567.1">
    <property type="nucleotide sequence ID" value="NZ_LVWB01000011.1"/>
</dbReference>
<evidence type="ECO:0000313" key="2">
    <source>
        <dbReference type="Proteomes" id="UP000189542"/>
    </source>
</evidence>
<accession>A0A1V2N7T8</accession>
<dbReference type="AlphaFoldDB" id="A0A1V2N7T8"/>
<dbReference type="EMBL" id="LVWB01000011">
    <property type="protein sequence ID" value="ONI59630.1"/>
    <property type="molecule type" value="Genomic_DNA"/>
</dbReference>
<organism evidence="1 2">
    <name type="scientific">Candidatus Liberibacter solanacearum</name>
    <dbReference type="NCBI Taxonomy" id="556287"/>
    <lineage>
        <taxon>Bacteria</taxon>
        <taxon>Pseudomonadati</taxon>
        <taxon>Pseudomonadota</taxon>
        <taxon>Alphaproteobacteria</taxon>
        <taxon>Hyphomicrobiales</taxon>
        <taxon>Rhizobiaceae</taxon>
        <taxon>Liberibacter</taxon>
    </lineage>
</organism>
<sequence>MDQFYGKVTGDNLAFYKLCKCLPLVIQDVIKKRGSSEINNTGEEEMKKIFPEIKSKEEY</sequence>